<evidence type="ECO:0000313" key="1">
    <source>
        <dbReference type="EMBL" id="KAI5658124.1"/>
    </source>
</evidence>
<sequence length="176" mass="19538">MAANSKSSICPLRPQYVYTLWDPPGVRVGWPSFLVLCSPRDLLKSLVHGWFLSVQASEALSHQSLAIPQSLKAMNVTLRASLYLQNSGGRNLRNRSNAPSAPVAVSRYNQIILVLPPKKYMAGFLYMSKTRGSHTYDLKPMHQVPTKTLLAPIQVTKYANLPVLYPTPTPPEDTGY</sequence>
<evidence type="ECO:0000313" key="2">
    <source>
        <dbReference type="Proteomes" id="UP001060085"/>
    </source>
</evidence>
<name>A0ACC0AD71_CATRO</name>
<accession>A0ACC0AD71</accession>
<protein>
    <submittedName>
        <fullName evidence="1">Uncharacterized protein</fullName>
    </submittedName>
</protein>
<gene>
    <name evidence="1" type="ORF">M9H77_26917</name>
</gene>
<proteinExistence type="predicted"/>
<comment type="caution">
    <text evidence="1">The sequence shown here is derived from an EMBL/GenBank/DDBJ whole genome shotgun (WGS) entry which is preliminary data.</text>
</comment>
<dbReference type="EMBL" id="CM044706">
    <property type="protein sequence ID" value="KAI5658124.1"/>
    <property type="molecule type" value="Genomic_DNA"/>
</dbReference>
<dbReference type="Proteomes" id="UP001060085">
    <property type="component" value="Linkage Group LG06"/>
</dbReference>
<organism evidence="1 2">
    <name type="scientific">Catharanthus roseus</name>
    <name type="common">Madagascar periwinkle</name>
    <name type="synonym">Vinca rosea</name>
    <dbReference type="NCBI Taxonomy" id="4058"/>
    <lineage>
        <taxon>Eukaryota</taxon>
        <taxon>Viridiplantae</taxon>
        <taxon>Streptophyta</taxon>
        <taxon>Embryophyta</taxon>
        <taxon>Tracheophyta</taxon>
        <taxon>Spermatophyta</taxon>
        <taxon>Magnoliopsida</taxon>
        <taxon>eudicotyledons</taxon>
        <taxon>Gunneridae</taxon>
        <taxon>Pentapetalae</taxon>
        <taxon>asterids</taxon>
        <taxon>lamiids</taxon>
        <taxon>Gentianales</taxon>
        <taxon>Apocynaceae</taxon>
        <taxon>Rauvolfioideae</taxon>
        <taxon>Vinceae</taxon>
        <taxon>Catharanthinae</taxon>
        <taxon>Catharanthus</taxon>
    </lineage>
</organism>
<reference evidence="2" key="1">
    <citation type="journal article" date="2023" name="Nat. Plants">
        <title>Single-cell RNA sequencing provides a high-resolution roadmap for understanding the multicellular compartmentation of specialized metabolism.</title>
        <authorList>
            <person name="Sun S."/>
            <person name="Shen X."/>
            <person name="Li Y."/>
            <person name="Li Y."/>
            <person name="Wang S."/>
            <person name="Li R."/>
            <person name="Zhang H."/>
            <person name="Shen G."/>
            <person name="Guo B."/>
            <person name="Wei J."/>
            <person name="Xu J."/>
            <person name="St-Pierre B."/>
            <person name="Chen S."/>
            <person name="Sun C."/>
        </authorList>
    </citation>
    <scope>NUCLEOTIDE SEQUENCE [LARGE SCALE GENOMIC DNA]</scope>
</reference>
<keyword evidence="2" id="KW-1185">Reference proteome</keyword>